<name>A0A9P9BNE2_9PEZI</name>
<comment type="caution">
    <text evidence="1">The sequence shown here is derived from an EMBL/GenBank/DDBJ whole genome shotgun (WGS) entry which is preliminary data.</text>
</comment>
<keyword evidence="2" id="KW-1185">Reference proteome</keyword>
<dbReference type="RefSeq" id="XP_046012851.1">
    <property type="nucleotide sequence ID" value="XM_046148010.1"/>
</dbReference>
<gene>
    <name evidence="1" type="ORF">B0I36DRAFT_119360</name>
</gene>
<accession>A0A9P9BNE2</accession>
<dbReference type="Proteomes" id="UP000756346">
    <property type="component" value="Unassembled WGS sequence"/>
</dbReference>
<evidence type="ECO:0000313" key="2">
    <source>
        <dbReference type="Proteomes" id="UP000756346"/>
    </source>
</evidence>
<reference evidence="1" key="1">
    <citation type="journal article" date="2021" name="Nat. Commun.">
        <title>Genetic determinants of endophytism in the Arabidopsis root mycobiome.</title>
        <authorList>
            <person name="Mesny F."/>
            <person name="Miyauchi S."/>
            <person name="Thiergart T."/>
            <person name="Pickel B."/>
            <person name="Atanasova L."/>
            <person name="Karlsson M."/>
            <person name="Huettel B."/>
            <person name="Barry K.W."/>
            <person name="Haridas S."/>
            <person name="Chen C."/>
            <person name="Bauer D."/>
            <person name="Andreopoulos W."/>
            <person name="Pangilinan J."/>
            <person name="LaButti K."/>
            <person name="Riley R."/>
            <person name="Lipzen A."/>
            <person name="Clum A."/>
            <person name="Drula E."/>
            <person name="Henrissat B."/>
            <person name="Kohler A."/>
            <person name="Grigoriev I.V."/>
            <person name="Martin F.M."/>
            <person name="Hacquard S."/>
        </authorList>
    </citation>
    <scope>NUCLEOTIDE SEQUENCE</scope>
    <source>
        <strain evidence="1">MPI-CAGE-CH-0230</strain>
    </source>
</reference>
<protein>
    <submittedName>
        <fullName evidence="1">Uncharacterized protein</fullName>
    </submittedName>
</protein>
<dbReference type="EMBL" id="JAGTJQ010000005">
    <property type="protein sequence ID" value="KAH7031171.1"/>
    <property type="molecule type" value="Genomic_DNA"/>
</dbReference>
<evidence type="ECO:0000313" key="1">
    <source>
        <dbReference type="EMBL" id="KAH7031171.1"/>
    </source>
</evidence>
<dbReference type="GeneID" id="70177556"/>
<sequence length="213" mass="23071">MCPCVDSSYKRHPQRWSGPIIPWVNVGSGPVSCCAEWSACSRGSSMPGPSTKPTACGRSKYLGSELANSKSSIARSVQVCEEPYLPPRRFPVGAARAKALLPAVPATNSLHSITSQRTPKWLVASVPFRQATNPWPAFSGFCCVSRASPDHSLTGQPCPQRSQQLLLPGPIQHNPQPTANTRAASDPFCLRHDLGREHQYAAVMPVELQSRQT</sequence>
<dbReference type="AlphaFoldDB" id="A0A9P9BNE2"/>
<proteinExistence type="predicted"/>
<organism evidence="1 2">
    <name type="scientific">Microdochium trichocladiopsis</name>
    <dbReference type="NCBI Taxonomy" id="1682393"/>
    <lineage>
        <taxon>Eukaryota</taxon>
        <taxon>Fungi</taxon>
        <taxon>Dikarya</taxon>
        <taxon>Ascomycota</taxon>
        <taxon>Pezizomycotina</taxon>
        <taxon>Sordariomycetes</taxon>
        <taxon>Xylariomycetidae</taxon>
        <taxon>Xylariales</taxon>
        <taxon>Microdochiaceae</taxon>
        <taxon>Microdochium</taxon>
    </lineage>
</organism>